<comment type="caution">
    <text evidence="1">The sequence shown here is derived from an EMBL/GenBank/DDBJ whole genome shotgun (WGS) entry which is preliminary data.</text>
</comment>
<dbReference type="EMBL" id="NNSR01000027">
    <property type="protein sequence ID" value="PKD32338.1"/>
    <property type="molecule type" value="Genomic_DNA"/>
</dbReference>
<dbReference type="AlphaFoldDB" id="A0A2N0UZG2"/>
<dbReference type="Proteomes" id="UP000233425">
    <property type="component" value="Unassembled WGS sequence"/>
</dbReference>
<protein>
    <submittedName>
        <fullName evidence="1">Uncharacterized protein</fullName>
    </submittedName>
</protein>
<accession>A0A2N0UZG2</accession>
<sequence length="203" mass="24260">MANLYTYCDNNAISNTDTNGKTAWLWMLGLYAVKKSMPLQFYFHSILNRQRYKCYDFSDNSMYADKILGSIAYYNFKKKYHIINLYPALERMYHQNRLYMIYSGTFDPYYTGERDLYLSIGQCKVNICYVIYGNVNKRHDIAYSVTVTFTDDYDFEHWTKSKKNLLTMCINNILGYYPQSLGLIVPYSWRIQYKFSGTFRCRH</sequence>
<keyword evidence="2" id="KW-1185">Reference proteome</keyword>
<reference evidence="1" key="1">
    <citation type="journal article" date="2018" name="Environ. Microbiol.">
        <title>Sporulation capability and amylosome conservation among diverse human colonic and rumen isolates of the keystone starch-degrader Ruminococcus bromii.</title>
        <authorList>
            <person name="Mukhopadhya I."/>
            <person name="Morais S."/>
            <person name="Laverde-Gomez J."/>
            <person name="Sheridan P.O."/>
            <person name="Walker A.W."/>
            <person name="Kelly W."/>
            <person name="Klieve A.V."/>
            <person name="Ouwerkerk D."/>
            <person name="Duncan S.H."/>
            <person name="Louis P."/>
            <person name="Koropatkin N."/>
            <person name="Cockburn D."/>
            <person name="Kibler R."/>
            <person name="Cooper P.J."/>
            <person name="Sandoval C."/>
            <person name="Crost E."/>
            <person name="Juge N."/>
            <person name="Bayer E.A."/>
            <person name="Flint H.J."/>
        </authorList>
    </citation>
    <scope>NUCLEOTIDE SEQUENCE [LARGE SCALE GENOMIC DNA]</scope>
    <source>
        <strain evidence="1">ATCC 27255</strain>
    </source>
</reference>
<name>A0A2N0UZG2_9FIRM</name>
<organism evidence="1 2">
    <name type="scientific">Ruminococcus bromii</name>
    <dbReference type="NCBI Taxonomy" id="40518"/>
    <lineage>
        <taxon>Bacteria</taxon>
        <taxon>Bacillati</taxon>
        <taxon>Bacillota</taxon>
        <taxon>Clostridia</taxon>
        <taxon>Eubacteriales</taxon>
        <taxon>Oscillospiraceae</taxon>
        <taxon>Ruminococcus</taxon>
    </lineage>
</organism>
<proteinExistence type="predicted"/>
<gene>
    <name evidence="1" type="ORF">RBATCC27255_00458</name>
</gene>
<evidence type="ECO:0000313" key="2">
    <source>
        <dbReference type="Proteomes" id="UP000233425"/>
    </source>
</evidence>
<evidence type="ECO:0000313" key="1">
    <source>
        <dbReference type="EMBL" id="PKD32338.1"/>
    </source>
</evidence>